<accession>A0A811QW00</accession>
<name>A0A811QW00_9POAL</name>
<dbReference type="EMBL" id="CAJGYO010000012">
    <property type="protein sequence ID" value="CAD6262176.1"/>
    <property type="molecule type" value="Genomic_DNA"/>
</dbReference>
<dbReference type="AlphaFoldDB" id="A0A811QW00"/>
<organism evidence="1 2">
    <name type="scientific">Miscanthus lutarioriparius</name>
    <dbReference type="NCBI Taxonomy" id="422564"/>
    <lineage>
        <taxon>Eukaryota</taxon>
        <taxon>Viridiplantae</taxon>
        <taxon>Streptophyta</taxon>
        <taxon>Embryophyta</taxon>
        <taxon>Tracheophyta</taxon>
        <taxon>Spermatophyta</taxon>
        <taxon>Magnoliopsida</taxon>
        <taxon>Liliopsida</taxon>
        <taxon>Poales</taxon>
        <taxon>Poaceae</taxon>
        <taxon>PACMAD clade</taxon>
        <taxon>Panicoideae</taxon>
        <taxon>Andropogonodae</taxon>
        <taxon>Andropogoneae</taxon>
        <taxon>Saccharinae</taxon>
        <taxon>Miscanthus</taxon>
    </lineage>
</organism>
<proteinExistence type="predicted"/>
<gene>
    <name evidence="1" type="ORF">NCGR_LOCUS45554</name>
</gene>
<protein>
    <submittedName>
        <fullName evidence="1">Uncharacterized protein</fullName>
    </submittedName>
</protein>
<evidence type="ECO:0000313" key="2">
    <source>
        <dbReference type="Proteomes" id="UP000604825"/>
    </source>
</evidence>
<evidence type="ECO:0000313" key="1">
    <source>
        <dbReference type="EMBL" id="CAD6262176.1"/>
    </source>
</evidence>
<reference evidence="1" key="1">
    <citation type="submission" date="2020-10" db="EMBL/GenBank/DDBJ databases">
        <authorList>
            <person name="Han B."/>
            <person name="Lu T."/>
            <person name="Zhao Q."/>
            <person name="Huang X."/>
            <person name="Zhao Y."/>
        </authorList>
    </citation>
    <scope>NUCLEOTIDE SEQUENCE</scope>
</reference>
<comment type="caution">
    <text evidence="1">The sequence shown here is derived from an EMBL/GenBank/DDBJ whole genome shotgun (WGS) entry which is preliminary data.</text>
</comment>
<keyword evidence="2" id="KW-1185">Reference proteome</keyword>
<sequence length="108" mass="12132">MAAGDSSRWTVKALLADSERSELLRRLSEANQYNRFLKRLVLVEKMGLPGGNNGLSLDLSDTLGNKYILFAPYLGSIFFLHGKTNEMGKRQQRFHVNTSGFAFNSCML</sequence>
<dbReference type="OrthoDB" id="675023at2759"/>
<dbReference type="Proteomes" id="UP000604825">
    <property type="component" value="Unassembled WGS sequence"/>
</dbReference>